<name>A0ACB6QCX5_9PLEO</name>
<dbReference type="EMBL" id="MU003533">
    <property type="protein sequence ID" value="KAF2464879.1"/>
    <property type="molecule type" value="Genomic_DNA"/>
</dbReference>
<organism evidence="1 2">
    <name type="scientific">Lindgomyces ingoldianus</name>
    <dbReference type="NCBI Taxonomy" id="673940"/>
    <lineage>
        <taxon>Eukaryota</taxon>
        <taxon>Fungi</taxon>
        <taxon>Dikarya</taxon>
        <taxon>Ascomycota</taxon>
        <taxon>Pezizomycotina</taxon>
        <taxon>Dothideomycetes</taxon>
        <taxon>Pleosporomycetidae</taxon>
        <taxon>Pleosporales</taxon>
        <taxon>Lindgomycetaceae</taxon>
        <taxon>Lindgomyces</taxon>
    </lineage>
</organism>
<gene>
    <name evidence="1" type="ORF">BDR25DRAFT_361111</name>
</gene>
<accession>A0ACB6QCX5</accession>
<comment type="caution">
    <text evidence="1">The sequence shown here is derived from an EMBL/GenBank/DDBJ whole genome shotgun (WGS) entry which is preliminary data.</text>
</comment>
<evidence type="ECO:0000313" key="2">
    <source>
        <dbReference type="Proteomes" id="UP000799755"/>
    </source>
</evidence>
<reference evidence="1" key="1">
    <citation type="journal article" date="2020" name="Stud. Mycol.">
        <title>101 Dothideomycetes genomes: a test case for predicting lifestyles and emergence of pathogens.</title>
        <authorList>
            <person name="Haridas S."/>
            <person name="Albert R."/>
            <person name="Binder M."/>
            <person name="Bloem J."/>
            <person name="Labutti K."/>
            <person name="Salamov A."/>
            <person name="Andreopoulos B."/>
            <person name="Baker S."/>
            <person name="Barry K."/>
            <person name="Bills G."/>
            <person name="Bluhm B."/>
            <person name="Cannon C."/>
            <person name="Castanera R."/>
            <person name="Culley D."/>
            <person name="Daum C."/>
            <person name="Ezra D."/>
            <person name="Gonzalez J."/>
            <person name="Henrissat B."/>
            <person name="Kuo A."/>
            <person name="Liang C."/>
            <person name="Lipzen A."/>
            <person name="Lutzoni F."/>
            <person name="Magnuson J."/>
            <person name="Mondo S."/>
            <person name="Nolan M."/>
            <person name="Ohm R."/>
            <person name="Pangilinan J."/>
            <person name="Park H.-J."/>
            <person name="Ramirez L."/>
            <person name="Alfaro M."/>
            <person name="Sun H."/>
            <person name="Tritt A."/>
            <person name="Yoshinaga Y."/>
            <person name="Zwiers L.-H."/>
            <person name="Turgeon B."/>
            <person name="Goodwin S."/>
            <person name="Spatafora J."/>
            <person name="Crous P."/>
            <person name="Grigoriev I."/>
        </authorList>
    </citation>
    <scope>NUCLEOTIDE SEQUENCE</scope>
    <source>
        <strain evidence="1">ATCC 200398</strain>
    </source>
</reference>
<sequence length="137" mass="15761">MPSLPWFCVSRQCIALPAIGSDATEDIGKVSCGDSLYSLCPHFSMSFYTTTLPDRPREFWAEITCRMERSEVGHLDGSCLDCYWELTFWKKELKIVTFAEHLKQESQKWQPFSTCLPRREKNTAGKGNLEDSRADLR</sequence>
<protein>
    <submittedName>
        <fullName evidence="1">Uncharacterized protein</fullName>
    </submittedName>
</protein>
<dbReference type="Proteomes" id="UP000799755">
    <property type="component" value="Unassembled WGS sequence"/>
</dbReference>
<proteinExistence type="predicted"/>
<evidence type="ECO:0000313" key="1">
    <source>
        <dbReference type="EMBL" id="KAF2464879.1"/>
    </source>
</evidence>
<keyword evidence="2" id="KW-1185">Reference proteome</keyword>